<reference evidence="8 9" key="1">
    <citation type="journal article" date="2019" name="Genome Biol. Evol.">
        <title>Day and night: Metabolic profiles and evolutionary relationships of six axenic non-marine cyanobacteria.</title>
        <authorList>
            <person name="Will S.E."/>
            <person name="Henke P."/>
            <person name="Boedeker C."/>
            <person name="Huang S."/>
            <person name="Brinkmann H."/>
            <person name="Rohde M."/>
            <person name="Jarek M."/>
            <person name="Friedl T."/>
            <person name="Seufert S."/>
            <person name="Schumacher M."/>
            <person name="Overmann J."/>
            <person name="Neumann-Schaal M."/>
            <person name="Petersen J."/>
        </authorList>
    </citation>
    <scope>NUCLEOTIDE SEQUENCE [LARGE SCALE GENOMIC DNA]</scope>
    <source>
        <strain evidence="8 9">SAG 39.79</strain>
    </source>
</reference>
<dbReference type="RefSeq" id="WP_127023075.1">
    <property type="nucleotide sequence ID" value="NZ_JAVKZF010000002.1"/>
</dbReference>
<keyword evidence="9" id="KW-1185">Reference proteome</keyword>
<evidence type="ECO:0000256" key="2">
    <source>
        <dbReference type="ARBA" id="ARBA00022723"/>
    </source>
</evidence>
<dbReference type="InterPro" id="IPR017941">
    <property type="entry name" value="Rieske_2Fe-2S"/>
</dbReference>
<sequence>MTEFIKVTKLSAVSPGTMQVVEVGDIRLLLVNLDGEIYALATQCPHQDGPLEQGTLWGDKIECPWHHYLYDVRTGANVYPRNVYPSDLTELERDLQPVRCYLSRAIGDEIFVSIEGDSR</sequence>
<keyword evidence="1" id="KW-0001">2Fe-2S</keyword>
<dbReference type="SUPFAM" id="SSF50022">
    <property type="entry name" value="ISP domain"/>
    <property type="match status" value="1"/>
</dbReference>
<evidence type="ECO:0000259" key="7">
    <source>
        <dbReference type="PROSITE" id="PS51296"/>
    </source>
</evidence>
<dbReference type="Pfam" id="PF00355">
    <property type="entry name" value="Rieske"/>
    <property type="match status" value="1"/>
</dbReference>
<dbReference type="GO" id="GO:0004497">
    <property type="term" value="F:monooxygenase activity"/>
    <property type="evidence" value="ECO:0007669"/>
    <property type="project" value="UniProtKB-ARBA"/>
</dbReference>
<protein>
    <recommendedName>
        <fullName evidence="7">Rieske domain-containing protein</fullName>
    </recommendedName>
</protein>
<evidence type="ECO:0000313" key="9">
    <source>
        <dbReference type="Proteomes" id="UP000282574"/>
    </source>
</evidence>
<evidence type="ECO:0000256" key="6">
    <source>
        <dbReference type="ARBA" id="ARBA00038001"/>
    </source>
</evidence>
<evidence type="ECO:0000313" key="8">
    <source>
        <dbReference type="EMBL" id="RUT12262.1"/>
    </source>
</evidence>
<keyword evidence="3" id="KW-0408">Iron</keyword>
<evidence type="ECO:0000256" key="4">
    <source>
        <dbReference type="ARBA" id="ARBA00023014"/>
    </source>
</evidence>
<feature type="domain" description="Rieske" evidence="7">
    <location>
        <begin position="5"/>
        <end position="112"/>
    </location>
</feature>
<dbReference type="Gene3D" id="2.102.10.10">
    <property type="entry name" value="Rieske [2Fe-2S] iron-sulphur domain"/>
    <property type="match status" value="1"/>
</dbReference>
<comment type="similarity">
    <text evidence="6">Belongs to the bacterial ring-hydroxylating dioxygenase ferredoxin component family.</text>
</comment>
<dbReference type="Proteomes" id="UP000282574">
    <property type="component" value="Unassembled WGS sequence"/>
</dbReference>
<proteinExistence type="inferred from homology"/>
<evidence type="ECO:0000256" key="3">
    <source>
        <dbReference type="ARBA" id="ARBA00023004"/>
    </source>
</evidence>
<dbReference type="PANTHER" id="PTHR21496:SF0">
    <property type="entry name" value="RIESKE DOMAIN-CONTAINING PROTEIN"/>
    <property type="match status" value="1"/>
</dbReference>
<organism evidence="8 9">
    <name type="scientific">Chroococcidiopsis cubana SAG 39.79</name>
    <dbReference type="NCBI Taxonomy" id="388085"/>
    <lineage>
        <taxon>Bacteria</taxon>
        <taxon>Bacillati</taxon>
        <taxon>Cyanobacteriota</taxon>
        <taxon>Cyanophyceae</taxon>
        <taxon>Chroococcidiopsidales</taxon>
        <taxon>Chroococcidiopsidaceae</taxon>
        <taxon>Chroococcidiopsis</taxon>
    </lineage>
</organism>
<dbReference type="GO" id="GO:0046872">
    <property type="term" value="F:metal ion binding"/>
    <property type="evidence" value="ECO:0007669"/>
    <property type="project" value="UniProtKB-KW"/>
</dbReference>
<dbReference type="EMBL" id="RSCK01000016">
    <property type="protein sequence ID" value="RUT12262.1"/>
    <property type="molecule type" value="Genomic_DNA"/>
</dbReference>
<name>A0AB37ULJ6_9CYAN</name>
<keyword evidence="4" id="KW-0411">Iron-sulfur</keyword>
<comment type="cofactor">
    <cofactor evidence="5">
        <name>[2Fe-2S] cluster</name>
        <dbReference type="ChEBI" id="CHEBI:190135"/>
    </cofactor>
</comment>
<keyword evidence="2" id="KW-0479">Metal-binding</keyword>
<dbReference type="InterPro" id="IPR036922">
    <property type="entry name" value="Rieske_2Fe-2S_sf"/>
</dbReference>
<dbReference type="AlphaFoldDB" id="A0AB37ULJ6"/>
<accession>A0AB37ULJ6</accession>
<dbReference type="PROSITE" id="PS51296">
    <property type="entry name" value="RIESKE"/>
    <property type="match status" value="1"/>
</dbReference>
<evidence type="ECO:0000256" key="5">
    <source>
        <dbReference type="ARBA" id="ARBA00034078"/>
    </source>
</evidence>
<dbReference type="GO" id="GO:0016705">
    <property type="term" value="F:oxidoreductase activity, acting on paired donors, with incorporation or reduction of molecular oxygen"/>
    <property type="evidence" value="ECO:0007669"/>
    <property type="project" value="UniProtKB-ARBA"/>
</dbReference>
<dbReference type="GO" id="GO:0051537">
    <property type="term" value="F:2 iron, 2 sulfur cluster binding"/>
    <property type="evidence" value="ECO:0007669"/>
    <property type="project" value="UniProtKB-KW"/>
</dbReference>
<gene>
    <name evidence="8" type="ORF">DSM107010_24760</name>
</gene>
<comment type="caution">
    <text evidence="8">The sequence shown here is derived from an EMBL/GenBank/DDBJ whole genome shotgun (WGS) entry which is preliminary data.</text>
</comment>
<dbReference type="PANTHER" id="PTHR21496">
    <property type="entry name" value="FERREDOXIN-RELATED"/>
    <property type="match status" value="1"/>
</dbReference>
<evidence type="ECO:0000256" key="1">
    <source>
        <dbReference type="ARBA" id="ARBA00022714"/>
    </source>
</evidence>